<dbReference type="Proteomes" id="UP000252147">
    <property type="component" value="Unassembled WGS sequence"/>
</dbReference>
<evidence type="ECO:0000313" key="6">
    <source>
        <dbReference type="Proteomes" id="UP000252147"/>
    </source>
</evidence>
<dbReference type="EMBL" id="QOPD01000002">
    <property type="protein sequence ID" value="RCL38684.1"/>
    <property type="molecule type" value="Genomic_DNA"/>
</dbReference>
<dbReference type="GO" id="GO:0005829">
    <property type="term" value="C:cytosol"/>
    <property type="evidence" value="ECO:0007669"/>
    <property type="project" value="TreeGrafter"/>
</dbReference>
<dbReference type="AlphaFoldDB" id="A0A368BP61"/>
<dbReference type="PROSITE" id="PS00171">
    <property type="entry name" value="TIM_1"/>
    <property type="match status" value="1"/>
</dbReference>
<evidence type="ECO:0000256" key="4">
    <source>
        <dbReference type="RuleBase" id="RU363013"/>
    </source>
</evidence>
<keyword evidence="4" id="KW-0324">Glycolysis</keyword>
<comment type="pathway">
    <text evidence="4">Carbohydrate degradation; glycolysis; D-glyceraldehyde 3-phosphate from glycerone phosphate: step 1/1.</text>
</comment>
<dbReference type="GO" id="GO:0006094">
    <property type="term" value="P:gluconeogenesis"/>
    <property type="evidence" value="ECO:0007669"/>
    <property type="project" value="UniProtKB-UniPathway"/>
</dbReference>
<dbReference type="GO" id="GO:0019563">
    <property type="term" value="P:glycerol catabolic process"/>
    <property type="evidence" value="ECO:0007669"/>
    <property type="project" value="TreeGrafter"/>
</dbReference>
<dbReference type="NCBIfam" id="TIGR00419">
    <property type="entry name" value="tim"/>
    <property type="match status" value="1"/>
</dbReference>
<comment type="subcellular location">
    <subcellularLocation>
        <location evidence="4">Cytoplasm</location>
    </subcellularLocation>
</comment>
<dbReference type="SUPFAM" id="SSF51351">
    <property type="entry name" value="Triosephosphate isomerase (TIM)"/>
    <property type="match status" value="1"/>
</dbReference>
<comment type="subunit">
    <text evidence="4">Homodimer.</text>
</comment>
<evidence type="ECO:0000256" key="2">
    <source>
        <dbReference type="ARBA" id="ARBA00007422"/>
    </source>
</evidence>
<dbReference type="GO" id="GO:0046166">
    <property type="term" value="P:glyceraldehyde-3-phosphate biosynthetic process"/>
    <property type="evidence" value="ECO:0007669"/>
    <property type="project" value="TreeGrafter"/>
</dbReference>
<evidence type="ECO:0000256" key="3">
    <source>
        <dbReference type="ARBA" id="ARBA00023235"/>
    </source>
</evidence>
<dbReference type="InterPro" id="IPR013785">
    <property type="entry name" value="Aldolase_TIM"/>
</dbReference>
<protein>
    <recommendedName>
        <fullName evidence="4">Triosephosphate isomerase</fullName>
        <ecNumber evidence="4">5.3.1.1</ecNumber>
    </recommendedName>
</protein>
<comment type="caution">
    <text evidence="5">The sequence shown here is derived from an EMBL/GenBank/DDBJ whole genome shotgun (WGS) entry which is preliminary data.</text>
</comment>
<dbReference type="InterPro" id="IPR020861">
    <property type="entry name" value="Triosephosphate_isomerase_AS"/>
</dbReference>
<dbReference type="PROSITE" id="PS51440">
    <property type="entry name" value="TIM_2"/>
    <property type="match status" value="1"/>
</dbReference>
<gene>
    <name evidence="5" type="primary">tpiA</name>
    <name evidence="5" type="ORF">DBW97_01330</name>
</gene>
<comment type="pathway">
    <text evidence="1">Carbohydrate metabolism; erythritol degradation.</text>
</comment>
<dbReference type="EC" id="5.3.1.1" evidence="4"/>
<keyword evidence="4" id="KW-0963">Cytoplasm</keyword>
<dbReference type="Gene3D" id="3.20.20.70">
    <property type="entry name" value="Aldolase class I"/>
    <property type="match status" value="1"/>
</dbReference>
<dbReference type="UniPathway" id="UPA00109">
    <property type="reaction ID" value="UER00189"/>
</dbReference>
<dbReference type="CDD" id="cd00311">
    <property type="entry name" value="TIM"/>
    <property type="match status" value="1"/>
</dbReference>
<sequence>MKIIAANFKMNGDREFIDNWFQNFNADTENLVIVGLPPIYLESSVQNFNKSNIKIAGQNVSKFNNPGAYTGQMSSAMLNDVGVEFCIVGHSEAREHLCEDNESVYEKYNCLKSFSITPIVCIGESLEVREANNHLHFISDQIEKFSTNEDKIIFAYEPIWAIGSGLVPTQEEIEEMSSHIKSYFSQQVTVLYGGSVNSKNSSEILNMNNIDGVLVGGASLNAEEFANIAQS</sequence>
<dbReference type="InterPro" id="IPR035990">
    <property type="entry name" value="TIM_sf"/>
</dbReference>
<evidence type="ECO:0000256" key="1">
    <source>
        <dbReference type="ARBA" id="ARBA00004939"/>
    </source>
</evidence>
<comment type="pathway">
    <text evidence="4">Carbohydrate biosynthesis; gluconeogenesis.</text>
</comment>
<organism evidence="5 6">
    <name type="scientific">SAR86 cluster bacterium</name>
    <dbReference type="NCBI Taxonomy" id="2030880"/>
    <lineage>
        <taxon>Bacteria</taxon>
        <taxon>Pseudomonadati</taxon>
        <taxon>Pseudomonadota</taxon>
        <taxon>Gammaproteobacteria</taxon>
        <taxon>SAR86 cluster</taxon>
    </lineage>
</organism>
<comment type="catalytic activity">
    <reaction evidence="4">
        <text>D-glyceraldehyde 3-phosphate = dihydroxyacetone phosphate</text>
        <dbReference type="Rhea" id="RHEA:18585"/>
        <dbReference type="ChEBI" id="CHEBI:57642"/>
        <dbReference type="ChEBI" id="CHEBI:59776"/>
        <dbReference type="EC" id="5.3.1.1"/>
    </reaction>
</comment>
<accession>A0A368BP61</accession>
<proteinExistence type="inferred from homology"/>
<dbReference type="GO" id="GO:0004807">
    <property type="term" value="F:triose-phosphate isomerase activity"/>
    <property type="evidence" value="ECO:0007669"/>
    <property type="project" value="UniProtKB-UniRule"/>
</dbReference>
<name>A0A368BP61_9GAMM</name>
<dbReference type="PANTHER" id="PTHR21139:SF42">
    <property type="entry name" value="TRIOSEPHOSPHATE ISOMERASE"/>
    <property type="match status" value="1"/>
</dbReference>
<dbReference type="GO" id="GO:0006096">
    <property type="term" value="P:glycolytic process"/>
    <property type="evidence" value="ECO:0007669"/>
    <property type="project" value="UniProtKB-UniRule"/>
</dbReference>
<comment type="similarity">
    <text evidence="2 4">Belongs to the triosephosphate isomerase family.</text>
</comment>
<dbReference type="UniPathway" id="UPA00138"/>
<reference evidence="5 6" key="1">
    <citation type="journal article" date="2018" name="Microbiome">
        <title>Fine metagenomic profile of the Mediterranean stratified and mixed water columns revealed by assembly and recruitment.</title>
        <authorList>
            <person name="Haro-Moreno J.M."/>
            <person name="Lopez-Perez M."/>
            <person name="De La Torre J.R."/>
            <person name="Picazo A."/>
            <person name="Camacho A."/>
            <person name="Rodriguez-Valera F."/>
        </authorList>
    </citation>
    <scope>NUCLEOTIDE SEQUENCE [LARGE SCALE GENOMIC DNA]</scope>
    <source>
        <strain evidence="5">MED-G83</strain>
    </source>
</reference>
<keyword evidence="3 4" id="KW-0413">Isomerase</keyword>
<dbReference type="InterPro" id="IPR000652">
    <property type="entry name" value="Triosephosphate_isomerase"/>
</dbReference>
<keyword evidence="4" id="KW-0312">Gluconeogenesis</keyword>
<evidence type="ECO:0000313" key="5">
    <source>
        <dbReference type="EMBL" id="RCL38684.1"/>
    </source>
</evidence>
<dbReference type="Pfam" id="PF00121">
    <property type="entry name" value="TIM"/>
    <property type="match status" value="1"/>
</dbReference>
<dbReference type="PANTHER" id="PTHR21139">
    <property type="entry name" value="TRIOSEPHOSPHATE ISOMERASE"/>
    <property type="match status" value="1"/>
</dbReference>